<dbReference type="PANTHER" id="PTHR43451">
    <property type="entry name" value="ACETYLTRANSFERASE (GNAT) FAMILY PROTEIN"/>
    <property type="match status" value="1"/>
</dbReference>
<evidence type="ECO:0000259" key="1">
    <source>
        <dbReference type="PROSITE" id="PS51186"/>
    </source>
</evidence>
<dbReference type="Pfam" id="PF13673">
    <property type="entry name" value="Acetyltransf_10"/>
    <property type="match status" value="1"/>
</dbReference>
<dbReference type="Proteomes" id="UP000586095">
    <property type="component" value="Unassembled WGS sequence"/>
</dbReference>
<proteinExistence type="predicted"/>
<protein>
    <submittedName>
        <fullName evidence="2">Putative acetyltransferase</fullName>
        <ecNumber evidence="2">2.3.1.-</ecNumber>
    </submittedName>
</protein>
<evidence type="ECO:0000313" key="3">
    <source>
        <dbReference type="Proteomes" id="UP000586095"/>
    </source>
</evidence>
<feature type="domain" description="N-acetyltransferase" evidence="1">
    <location>
        <begin position="7"/>
        <end position="161"/>
    </location>
</feature>
<dbReference type="GO" id="GO:0016747">
    <property type="term" value="F:acyltransferase activity, transferring groups other than amino-acyl groups"/>
    <property type="evidence" value="ECO:0007669"/>
    <property type="project" value="InterPro"/>
</dbReference>
<dbReference type="SUPFAM" id="SSF55729">
    <property type="entry name" value="Acyl-CoA N-acyltransferases (Nat)"/>
    <property type="match status" value="1"/>
</dbReference>
<dbReference type="InterPro" id="IPR016181">
    <property type="entry name" value="Acyl_CoA_acyltransferase"/>
</dbReference>
<dbReference type="AlphaFoldDB" id="A0A852QZ24"/>
<dbReference type="RefSeq" id="WP_237463450.1">
    <property type="nucleotide sequence ID" value="NZ_BAAALZ010000001.1"/>
</dbReference>
<evidence type="ECO:0000313" key="2">
    <source>
        <dbReference type="EMBL" id="NYD27693.1"/>
    </source>
</evidence>
<name>A0A852QZ24_9MICO</name>
<dbReference type="EC" id="2.3.1.-" evidence="2"/>
<accession>A0A852QZ24</accession>
<dbReference type="PANTHER" id="PTHR43451:SF1">
    <property type="entry name" value="ACETYLTRANSFERASE"/>
    <property type="match status" value="1"/>
</dbReference>
<dbReference type="InterPro" id="IPR000182">
    <property type="entry name" value="GNAT_dom"/>
</dbReference>
<keyword evidence="3" id="KW-1185">Reference proteome</keyword>
<dbReference type="EMBL" id="JACCBD010000001">
    <property type="protein sequence ID" value="NYD27693.1"/>
    <property type="molecule type" value="Genomic_DNA"/>
</dbReference>
<organism evidence="2 3">
    <name type="scientific">Leucobacter aridicollis</name>
    <dbReference type="NCBI Taxonomy" id="283878"/>
    <lineage>
        <taxon>Bacteria</taxon>
        <taxon>Bacillati</taxon>
        <taxon>Actinomycetota</taxon>
        <taxon>Actinomycetes</taxon>
        <taxon>Micrococcales</taxon>
        <taxon>Microbacteriaceae</taxon>
        <taxon>Leucobacter</taxon>
    </lineage>
</organism>
<dbReference type="Gene3D" id="3.40.630.30">
    <property type="match status" value="1"/>
</dbReference>
<gene>
    <name evidence="2" type="ORF">BJ960_002496</name>
</gene>
<comment type="caution">
    <text evidence="2">The sequence shown here is derived from an EMBL/GenBank/DDBJ whole genome shotgun (WGS) entry which is preliminary data.</text>
</comment>
<sequence>MAEPVSPLIRDYTEADAAAALTIFTDAIMETAAADYSAEQLRAWARPGERDLTSWHGAMSERNSFVAVAAGSVVGFSDVTGDGFIDMLFVAPAWGGRGVARALLAEALVRARVAGAHELTADASITARPVFERLGFEMYRRQEIVREGVALANFHMRKAVRADSGIA</sequence>
<keyword evidence="2" id="KW-0808">Transferase</keyword>
<reference evidence="2 3" key="1">
    <citation type="submission" date="2020-07" db="EMBL/GenBank/DDBJ databases">
        <title>Sequencing the genomes of 1000 actinobacteria strains.</title>
        <authorList>
            <person name="Klenk H.-P."/>
        </authorList>
    </citation>
    <scope>NUCLEOTIDE SEQUENCE [LARGE SCALE GENOMIC DNA]</scope>
    <source>
        <strain evidence="2 3">DSM 17380</strain>
    </source>
</reference>
<dbReference type="CDD" id="cd04301">
    <property type="entry name" value="NAT_SF"/>
    <property type="match status" value="1"/>
</dbReference>
<dbReference type="PROSITE" id="PS51186">
    <property type="entry name" value="GNAT"/>
    <property type="match status" value="1"/>
</dbReference>
<keyword evidence="2" id="KW-0012">Acyltransferase</keyword>
<dbReference type="InterPro" id="IPR052564">
    <property type="entry name" value="N-acetyltrans/Recomb-assoc"/>
</dbReference>